<feature type="region of interest" description="Disordered" evidence="1">
    <location>
        <begin position="62"/>
        <end position="97"/>
    </location>
</feature>
<keyword evidence="3" id="KW-1185">Reference proteome</keyword>
<gene>
    <name evidence="2" type="ORF">AXG93_3559s1000</name>
</gene>
<dbReference type="Proteomes" id="UP000077202">
    <property type="component" value="Unassembled WGS sequence"/>
</dbReference>
<dbReference type="AlphaFoldDB" id="A0A176WLV7"/>
<evidence type="ECO:0000313" key="2">
    <source>
        <dbReference type="EMBL" id="OAE33834.1"/>
    </source>
</evidence>
<dbReference type="EMBL" id="LVLJ01000491">
    <property type="protein sequence ID" value="OAE33834.1"/>
    <property type="molecule type" value="Genomic_DNA"/>
</dbReference>
<organism evidence="2 3">
    <name type="scientific">Marchantia polymorpha subsp. ruderalis</name>
    <dbReference type="NCBI Taxonomy" id="1480154"/>
    <lineage>
        <taxon>Eukaryota</taxon>
        <taxon>Viridiplantae</taxon>
        <taxon>Streptophyta</taxon>
        <taxon>Embryophyta</taxon>
        <taxon>Marchantiophyta</taxon>
        <taxon>Marchantiopsida</taxon>
        <taxon>Marchantiidae</taxon>
        <taxon>Marchantiales</taxon>
        <taxon>Marchantiaceae</taxon>
        <taxon>Marchantia</taxon>
    </lineage>
</organism>
<comment type="caution">
    <text evidence="2">The sequence shown here is derived from an EMBL/GenBank/DDBJ whole genome shotgun (WGS) entry which is preliminary data.</text>
</comment>
<evidence type="ECO:0000256" key="1">
    <source>
        <dbReference type="SAM" id="MobiDB-lite"/>
    </source>
</evidence>
<proteinExistence type="predicted"/>
<reference evidence="2" key="1">
    <citation type="submission" date="2016-03" db="EMBL/GenBank/DDBJ databases">
        <title>Mechanisms controlling the formation of the plant cell surface in tip-growing cells are functionally conserved among land plants.</title>
        <authorList>
            <person name="Honkanen S."/>
            <person name="Jones V.A."/>
            <person name="Morieri G."/>
            <person name="Champion C."/>
            <person name="Hetherington A.J."/>
            <person name="Kelly S."/>
            <person name="Saint-Marcoux D."/>
            <person name="Proust H."/>
            <person name="Prescott H."/>
            <person name="Dolan L."/>
        </authorList>
    </citation>
    <scope>NUCLEOTIDE SEQUENCE [LARGE SCALE GENOMIC DNA]</scope>
    <source>
        <tissue evidence="2">Whole gametophyte</tissue>
    </source>
</reference>
<name>A0A176WLV7_MARPO</name>
<accession>A0A176WLV7</accession>
<sequence>MECRIEQATEAQQLRDIFASERKSTILQRGQSSPVQSNPVRLWVGRWVKVVMSSNEQMKNVKDGAVARSSEGSMKQFGMEKTNTLSPRKPKNSAKPPKFRMEKAALAAAAQTSQFEAEVSSKLQQQAAAPKPAMKRLERLGKFRSRSGHMDVDLTTLRV</sequence>
<protein>
    <submittedName>
        <fullName evidence="2">Uncharacterized protein</fullName>
    </submittedName>
</protein>
<evidence type="ECO:0000313" key="3">
    <source>
        <dbReference type="Proteomes" id="UP000077202"/>
    </source>
</evidence>